<reference evidence="7 8" key="1">
    <citation type="submission" date="2016-11" db="EMBL/GenBank/DDBJ databases">
        <authorList>
            <person name="Jaros S."/>
            <person name="Januszkiewicz K."/>
            <person name="Wedrychowicz H."/>
        </authorList>
    </citation>
    <scope>NUCLEOTIDE SEQUENCE [LARGE SCALE GENOMIC DNA]</scope>
    <source>
        <strain evidence="7 8">KHT3</strain>
    </source>
</reference>
<dbReference type="Pfam" id="PF12833">
    <property type="entry name" value="HTH_18"/>
    <property type="match status" value="1"/>
</dbReference>
<feature type="signal peptide" evidence="5">
    <location>
        <begin position="1"/>
        <end position="21"/>
    </location>
</feature>
<protein>
    <submittedName>
        <fullName evidence="7">Helix-turn-helix domain-containing protein</fullName>
    </submittedName>
</protein>
<dbReference type="Gene3D" id="1.10.10.60">
    <property type="entry name" value="Homeodomain-like"/>
    <property type="match status" value="1"/>
</dbReference>
<organism evidence="7 8">
    <name type="scientific">Xylanibacter ruminicola</name>
    <name type="common">Prevotella ruminicola</name>
    <dbReference type="NCBI Taxonomy" id="839"/>
    <lineage>
        <taxon>Bacteria</taxon>
        <taxon>Pseudomonadati</taxon>
        <taxon>Bacteroidota</taxon>
        <taxon>Bacteroidia</taxon>
        <taxon>Bacteroidales</taxon>
        <taxon>Prevotellaceae</taxon>
        <taxon>Xylanibacter</taxon>
    </lineage>
</organism>
<dbReference type="GO" id="GO:0003700">
    <property type="term" value="F:DNA-binding transcription factor activity"/>
    <property type="evidence" value="ECO:0007669"/>
    <property type="project" value="InterPro"/>
</dbReference>
<name>A0A1M6U3Q1_XYLRU</name>
<evidence type="ECO:0000256" key="4">
    <source>
        <dbReference type="SAM" id="Phobius"/>
    </source>
</evidence>
<dbReference type="Proteomes" id="UP000184130">
    <property type="component" value="Unassembled WGS sequence"/>
</dbReference>
<evidence type="ECO:0000256" key="3">
    <source>
        <dbReference type="ARBA" id="ARBA00023163"/>
    </source>
</evidence>
<dbReference type="AlphaFoldDB" id="A0A1M6U3Q1"/>
<evidence type="ECO:0000256" key="5">
    <source>
        <dbReference type="SAM" id="SignalP"/>
    </source>
</evidence>
<evidence type="ECO:0000313" key="7">
    <source>
        <dbReference type="EMBL" id="SHK63915.1"/>
    </source>
</evidence>
<dbReference type="OrthoDB" id="1275115at2"/>
<keyword evidence="1" id="KW-0805">Transcription regulation</keyword>
<dbReference type="EMBL" id="FRBD01000008">
    <property type="protein sequence ID" value="SHK63915.1"/>
    <property type="molecule type" value="Genomic_DNA"/>
</dbReference>
<keyword evidence="4" id="KW-0812">Transmembrane</keyword>
<dbReference type="PROSITE" id="PS01124">
    <property type="entry name" value="HTH_ARAC_FAMILY_2"/>
    <property type="match status" value="1"/>
</dbReference>
<proteinExistence type="predicted"/>
<accession>A0A1M6U3Q1</accession>
<dbReference type="InterPro" id="IPR018060">
    <property type="entry name" value="HTH_AraC"/>
</dbReference>
<dbReference type="PANTHER" id="PTHR43280:SF2">
    <property type="entry name" value="HTH-TYPE TRANSCRIPTIONAL REGULATOR EXSA"/>
    <property type="match status" value="1"/>
</dbReference>
<feature type="domain" description="HTH araC/xylS-type" evidence="6">
    <location>
        <begin position="150"/>
        <end position="205"/>
    </location>
</feature>
<keyword evidence="5" id="KW-0732">Signal</keyword>
<keyword evidence="4" id="KW-1133">Transmembrane helix</keyword>
<feature type="transmembrane region" description="Helical" evidence="4">
    <location>
        <begin position="31"/>
        <end position="51"/>
    </location>
</feature>
<sequence length="213" mass="23920">MNNRIISSTLMFILASPFCYASGYTLAVANSIIVALVVIVIALIAMGCYSIHYNKVLSQRNEQLRRILTALDDYRALVSDDALATVEQIEVKAKEPEQSFFVKMDTRVNKERPFADPDFDQAALAAFMDVTPEAFCQLVPRYADPARTLDYINSLRAEYAAKMLMEHPAYTAADIAGQCGFRDTAAFNKAFRFSFGITPTDYLSDMNRMFKNN</sequence>
<dbReference type="SUPFAM" id="SSF46689">
    <property type="entry name" value="Homeodomain-like"/>
    <property type="match status" value="1"/>
</dbReference>
<dbReference type="RefSeq" id="WP_081373131.1">
    <property type="nucleotide sequence ID" value="NZ_FRBD01000008.1"/>
</dbReference>
<dbReference type="PANTHER" id="PTHR43280">
    <property type="entry name" value="ARAC-FAMILY TRANSCRIPTIONAL REGULATOR"/>
    <property type="match status" value="1"/>
</dbReference>
<feature type="chain" id="PRO_5012929265" evidence="5">
    <location>
        <begin position="22"/>
        <end position="213"/>
    </location>
</feature>
<keyword evidence="3" id="KW-0804">Transcription</keyword>
<dbReference type="GO" id="GO:0043565">
    <property type="term" value="F:sequence-specific DNA binding"/>
    <property type="evidence" value="ECO:0007669"/>
    <property type="project" value="InterPro"/>
</dbReference>
<keyword evidence="4" id="KW-0472">Membrane</keyword>
<gene>
    <name evidence="7" type="ORF">SAMN05216463_1084</name>
</gene>
<keyword evidence="2" id="KW-0238">DNA-binding</keyword>
<dbReference type="InterPro" id="IPR009057">
    <property type="entry name" value="Homeodomain-like_sf"/>
</dbReference>
<evidence type="ECO:0000313" key="8">
    <source>
        <dbReference type="Proteomes" id="UP000184130"/>
    </source>
</evidence>
<dbReference type="SMART" id="SM00342">
    <property type="entry name" value="HTH_ARAC"/>
    <property type="match status" value="1"/>
</dbReference>
<evidence type="ECO:0000256" key="2">
    <source>
        <dbReference type="ARBA" id="ARBA00023125"/>
    </source>
</evidence>
<evidence type="ECO:0000259" key="6">
    <source>
        <dbReference type="PROSITE" id="PS01124"/>
    </source>
</evidence>
<evidence type="ECO:0000256" key="1">
    <source>
        <dbReference type="ARBA" id="ARBA00023015"/>
    </source>
</evidence>